<dbReference type="GO" id="GO:0015366">
    <property type="term" value="F:malate:proton symporter activity"/>
    <property type="evidence" value="ECO:0007669"/>
    <property type="project" value="TreeGrafter"/>
</dbReference>
<comment type="subcellular location">
    <subcellularLocation>
        <location evidence="1">Cell membrane</location>
        <topology evidence="1">Multi-pass membrane protein</topology>
    </subcellularLocation>
</comment>
<dbReference type="RefSeq" id="WP_130475574.1">
    <property type="nucleotide sequence ID" value="NZ_SFCC01000006.1"/>
</dbReference>
<proteinExistence type="predicted"/>
<evidence type="ECO:0000256" key="8">
    <source>
        <dbReference type="SAM" id="MobiDB-lite"/>
    </source>
</evidence>
<dbReference type="EMBL" id="SFCC01000006">
    <property type="protein sequence ID" value="RZQ63321.1"/>
    <property type="molecule type" value="Genomic_DNA"/>
</dbReference>
<keyword evidence="4 9" id="KW-0812">Transmembrane</keyword>
<protein>
    <submittedName>
        <fullName evidence="10">Cation:dicarboxylase symporter family transporter</fullName>
    </submittedName>
</protein>
<accession>A0A4Q7J6Q5</accession>
<dbReference type="GO" id="GO:0015141">
    <property type="term" value="F:succinate transmembrane transporter activity"/>
    <property type="evidence" value="ECO:0007669"/>
    <property type="project" value="TreeGrafter"/>
</dbReference>
<gene>
    <name evidence="10" type="ORF">EWH70_12765</name>
</gene>
<evidence type="ECO:0000313" key="11">
    <source>
        <dbReference type="Proteomes" id="UP000292003"/>
    </source>
</evidence>
<dbReference type="Gene3D" id="1.10.3860.10">
    <property type="entry name" value="Sodium:dicarboxylate symporter"/>
    <property type="match status" value="1"/>
</dbReference>
<dbReference type="Pfam" id="PF00375">
    <property type="entry name" value="SDF"/>
    <property type="match status" value="1"/>
</dbReference>
<evidence type="ECO:0000256" key="6">
    <source>
        <dbReference type="ARBA" id="ARBA00022989"/>
    </source>
</evidence>
<keyword evidence="3" id="KW-1003">Cell membrane</keyword>
<dbReference type="Proteomes" id="UP000292003">
    <property type="component" value="Unassembled WGS sequence"/>
</dbReference>
<feature type="transmembrane region" description="Helical" evidence="9">
    <location>
        <begin position="316"/>
        <end position="334"/>
    </location>
</feature>
<dbReference type="PANTHER" id="PTHR42865">
    <property type="entry name" value="PROTON/GLUTAMATE-ASPARTATE SYMPORTER"/>
    <property type="match status" value="1"/>
</dbReference>
<keyword evidence="7 9" id="KW-0472">Membrane</keyword>
<feature type="compositionally biased region" description="Basic and acidic residues" evidence="8">
    <location>
        <begin position="437"/>
        <end position="449"/>
    </location>
</feature>
<reference evidence="10 11" key="1">
    <citation type="submission" date="2019-02" db="EMBL/GenBank/DDBJ databases">
        <title>Draft genome sequence of Amycolatopsis sp. 8-3EHSu isolated from roots of Suaeda maritima.</title>
        <authorList>
            <person name="Duangmal K."/>
            <person name="Chantavorakit T."/>
        </authorList>
    </citation>
    <scope>NUCLEOTIDE SEQUENCE [LARGE SCALE GENOMIC DNA]</scope>
    <source>
        <strain evidence="10 11">8-3EHSu</strain>
    </source>
</reference>
<name>A0A4Q7J6Q5_9PSEU</name>
<evidence type="ECO:0000313" key="10">
    <source>
        <dbReference type="EMBL" id="RZQ63321.1"/>
    </source>
</evidence>
<feature type="transmembrane region" description="Helical" evidence="9">
    <location>
        <begin position="90"/>
        <end position="112"/>
    </location>
</feature>
<dbReference type="FunFam" id="1.10.3860.10:FF:000001">
    <property type="entry name" value="C4-dicarboxylate transport protein"/>
    <property type="match status" value="1"/>
</dbReference>
<keyword evidence="11" id="KW-1185">Reference proteome</keyword>
<feature type="transmembrane region" description="Helical" evidence="9">
    <location>
        <begin position="60"/>
        <end position="78"/>
    </location>
</feature>
<sequence length="449" mass="47556">MASEEASTTGQPARRRDRTHYLYIAVILAVLAGIVVGFVAPEFAKDLKWIGTAFVNLIKMMISPIIFCTIALGVGSVAKAAKVGKVGGLAIGYFLVMSTVALVIGLVVGNILHPGDGLNLTEAIAKSGQNQVKESETTTEFLVGIIPTTLVSAFTEGEVLQTLLVALLAGFALQKLGSKGEPIRRGIEHIQRLVFRILAMIMWAAPVGAFGAIAAVVGETGWSALRSLAIIMVGFYLTCALFVFVILALLTRLIAKMNLFSLLRYLGREFLLILSTSSSESALPRLIAKMEHLGVSKPVVGITVPTGYSFNLDGTAIYLTMATLFIAEALNAPLSFGEQLALLAFMIIASKGAAGVTGAGLATLAGGLSSHRPELVDGVGFIVGIDRFMSEARALTNFAGNAVATVLVGTWTNEIDRDQVKRVLSGQDPFDEQTMLDDDHSGPERKATT</sequence>
<dbReference type="GO" id="GO:0005886">
    <property type="term" value="C:plasma membrane"/>
    <property type="evidence" value="ECO:0007669"/>
    <property type="project" value="UniProtKB-SubCell"/>
</dbReference>
<dbReference type="GO" id="GO:0070778">
    <property type="term" value="P:L-aspartate transmembrane transport"/>
    <property type="evidence" value="ECO:0007669"/>
    <property type="project" value="TreeGrafter"/>
</dbReference>
<evidence type="ECO:0000256" key="2">
    <source>
        <dbReference type="ARBA" id="ARBA00022448"/>
    </source>
</evidence>
<feature type="region of interest" description="Disordered" evidence="8">
    <location>
        <begin position="428"/>
        <end position="449"/>
    </location>
</feature>
<feature type="transmembrane region" description="Helical" evidence="9">
    <location>
        <begin position="21"/>
        <end position="40"/>
    </location>
</feature>
<dbReference type="AlphaFoldDB" id="A0A4Q7J6Q5"/>
<organism evidence="10 11">
    <name type="scientific">Amycolatopsis suaedae</name>
    <dbReference type="NCBI Taxonomy" id="2510978"/>
    <lineage>
        <taxon>Bacteria</taxon>
        <taxon>Bacillati</taxon>
        <taxon>Actinomycetota</taxon>
        <taxon>Actinomycetes</taxon>
        <taxon>Pseudonocardiales</taxon>
        <taxon>Pseudonocardiaceae</taxon>
        <taxon>Amycolatopsis</taxon>
    </lineage>
</organism>
<keyword evidence="5" id="KW-0769">Symport</keyword>
<evidence type="ECO:0000256" key="9">
    <source>
        <dbReference type="SAM" id="Phobius"/>
    </source>
</evidence>
<evidence type="ECO:0000256" key="4">
    <source>
        <dbReference type="ARBA" id="ARBA00022692"/>
    </source>
</evidence>
<dbReference type="PANTHER" id="PTHR42865:SF1">
    <property type="entry name" value="AEROBIC C4-DICARBOXYLATE TRANSPORT PROTEIN"/>
    <property type="match status" value="1"/>
</dbReference>
<evidence type="ECO:0000256" key="5">
    <source>
        <dbReference type="ARBA" id="ARBA00022847"/>
    </source>
</evidence>
<evidence type="ECO:0000256" key="1">
    <source>
        <dbReference type="ARBA" id="ARBA00004651"/>
    </source>
</evidence>
<evidence type="ECO:0000256" key="3">
    <source>
        <dbReference type="ARBA" id="ARBA00022475"/>
    </source>
</evidence>
<feature type="transmembrane region" description="Helical" evidence="9">
    <location>
        <begin position="229"/>
        <end position="255"/>
    </location>
</feature>
<dbReference type="PRINTS" id="PR00173">
    <property type="entry name" value="EDTRNSPORT"/>
</dbReference>
<dbReference type="InterPro" id="IPR001991">
    <property type="entry name" value="Na-dicarboxylate_symporter"/>
</dbReference>
<feature type="transmembrane region" description="Helical" evidence="9">
    <location>
        <begin position="197"/>
        <end position="217"/>
    </location>
</feature>
<feature type="transmembrane region" description="Helical" evidence="9">
    <location>
        <begin position="340"/>
        <end position="365"/>
    </location>
</feature>
<dbReference type="OrthoDB" id="9766690at2"/>
<dbReference type="GO" id="GO:0015138">
    <property type="term" value="F:fumarate transmembrane transporter activity"/>
    <property type="evidence" value="ECO:0007669"/>
    <property type="project" value="TreeGrafter"/>
</dbReference>
<keyword evidence="2" id="KW-0813">Transport</keyword>
<comment type="caution">
    <text evidence="10">The sequence shown here is derived from an EMBL/GenBank/DDBJ whole genome shotgun (WGS) entry which is preliminary data.</text>
</comment>
<keyword evidence="6 9" id="KW-1133">Transmembrane helix</keyword>
<evidence type="ECO:0000256" key="7">
    <source>
        <dbReference type="ARBA" id="ARBA00023136"/>
    </source>
</evidence>
<feature type="transmembrane region" description="Helical" evidence="9">
    <location>
        <begin position="159"/>
        <end position="176"/>
    </location>
</feature>
<dbReference type="SUPFAM" id="SSF118215">
    <property type="entry name" value="Proton glutamate symport protein"/>
    <property type="match status" value="1"/>
</dbReference>
<dbReference type="InterPro" id="IPR036458">
    <property type="entry name" value="Na:dicarbo_symporter_sf"/>
</dbReference>